<evidence type="ECO:0000313" key="2">
    <source>
        <dbReference type="EMBL" id="AQY22360.1"/>
    </source>
</evidence>
<dbReference type="AlphaFoldDB" id="A0A1S7DTD1"/>
<reference evidence="2 3" key="1">
    <citation type="submission" date="2015-06" db="EMBL/GenBank/DDBJ databases">
        <title>R. anatipestifer strain HXb2 is the most virulent strain so far, and the genome sequence would help us uncover the pathogenesis.</title>
        <authorList>
            <person name="Hu Q."/>
            <person name="Qi J."/>
            <person name="Bo H."/>
            <person name="Liu G."/>
            <person name="Tao M."/>
            <person name="Ding Y."/>
            <person name="Xue Y."/>
        </authorList>
    </citation>
    <scope>NUCLEOTIDE SEQUENCE [LARGE SCALE GENOMIC DNA]</scope>
    <source>
        <strain evidence="2 3">HXb2</strain>
    </source>
</reference>
<sequence length="45" mass="5117">MVVLGKLQKFFSIESKIPSLSESKSTRSEGYHHQNLHSEKKMTAP</sequence>
<protein>
    <submittedName>
        <fullName evidence="2">Uncharacterized protein</fullName>
    </submittedName>
</protein>
<gene>
    <name evidence="2" type="ORF">AB406_1414</name>
</gene>
<accession>A0A1S7DTD1</accession>
<dbReference type="EMBL" id="CP011859">
    <property type="protein sequence ID" value="AQY22360.1"/>
    <property type="molecule type" value="Genomic_DNA"/>
</dbReference>
<evidence type="ECO:0000313" key="3">
    <source>
        <dbReference type="Proteomes" id="UP000189883"/>
    </source>
</evidence>
<name>A0A1S7DTD1_RIEAN</name>
<organism evidence="2 3">
    <name type="scientific">Riemerella anatipestifer</name>
    <name type="common">Moraxella anatipestifer</name>
    <dbReference type="NCBI Taxonomy" id="34085"/>
    <lineage>
        <taxon>Bacteria</taxon>
        <taxon>Pseudomonadati</taxon>
        <taxon>Bacteroidota</taxon>
        <taxon>Flavobacteriia</taxon>
        <taxon>Flavobacteriales</taxon>
        <taxon>Weeksellaceae</taxon>
        <taxon>Riemerella</taxon>
    </lineage>
</organism>
<feature type="region of interest" description="Disordered" evidence="1">
    <location>
        <begin position="19"/>
        <end position="45"/>
    </location>
</feature>
<dbReference type="Proteomes" id="UP000189883">
    <property type="component" value="Chromosome"/>
</dbReference>
<proteinExistence type="predicted"/>
<feature type="compositionally biased region" description="Basic and acidic residues" evidence="1">
    <location>
        <begin position="24"/>
        <end position="45"/>
    </location>
</feature>
<evidence type="ECO:0000256" key="1">
    <source>
        <dbReference type="SAM" id="MobiDB-lite"/>
    </source>
</evidence>